<evidence type="ECO:0000313" key="6">
    <source>
        <dbReference type="Proteomes" id="UP000020218"/>
    </source>
</evidence>
<dbReference type="STRING" id="1454001.AW08_02730"/>
<comment type="cofactor">
    <cofactor evidence="1 4">
        <name>pyridoxal 5'-phosphate</name>
        <dbReference type="ChEBI" id="CHEBI:597326"/>
    </cofactor>
</comment>
<evidence type="ECO:0000256" key="1">
    <source>
        <dbReference type="ARBA" id="ARBA00001933"/>
    </source>
</evidence>
<proteinExistence type="inferred from homology"/>
<comment type="caution">
    <text evidence="5">The sequence shown here is derived from an EMBL/GenBank/DDBJ whole genome shotgun (WGS) entry which is preliminary data.</text>
</comment>
<dbReference type="GO" id="GO:0005737">
    <property type="term" value="C:cytoplasm"/>
    <property type="evidence" value="ECO:0007669"/>
    <property type="project" value="TreeGrafter"/>
</dbReference>
<evidence type="ECO:0000256" key="2">
    <source>
        <dbReference type="ARBA" id="ARBA00022898"/>
    </source>
</evidence>
<dbReference type="Gene3D" id="3.40.640.10">
    <property type="entry name" value="Type I PLP-dependent aspartate aminotransferase-like (Major domain)"/>
    <property type="match status" value="1"/>
</dbReference>
<dbReference type="GO" id="GO:0019346">
    <property type="term" value="P:transsulfuration"/>
    <property type="evidence" value="ECO:0007669"/>
    <property type="project" value="InterPro"/>
</dbReference>
<dbReference type="FunFam" id="3.40.640.10:FF:000046">
    <property type="entry name" value="Cystathionine gamma-lyase"/>
    <property type="match status" value="1"/>
</dbReference>
<reference evidence="5" key="1">
    <citation type="submission" date="2014-02" db="EMBL/GenBank/DDBJ databases">
        <title>Expanding our view of genomic diversity in Candidatus Accumulibacter clades.</title>
        <authorList>
            <person name="Skennerton C.T."/>
            <person name="Barr J.J."/>
            <person name="Slater F.R."/>
            <person name="Bond P.L."/>
            <person name="Tyson G.W."/>
        </authorList>
    </citation>
    <scope>NUCLEOTIDE SEQUENCE [LARGE SCALE GENOMIC DNA]</scope>
</reference>
<keyword evidence="2 3" id="KW-0663">Pyridoxal phosphate</keyword>
<gene>
    <name evidence="5" type="primary">mdeA_2</name>
    <name evidence="5" type="ORF">AW08_02730</name>
</gene>
<dbReference type="Pfam" id="PF01053">
    <property type="entry name" value="Cys_Met_Meta_PP"/>
    <property type="match status" value="1"/>
</dbReference>
<dbReference type="PIRSF" id="PIRSF001434">
    <property type="entry name" value="CGS"/>
    <property type="match status" value="1"/>
</dbReference>
<organism evidence="5 6">
    <name type="scientific">Candidatus Accumulibacter adjunctus</name>
    <dbReference type="NCBI Taxonomy" id="1454001"/>
    <lineage>
        <taxon>Bacteria</taxon>
        <taxon>Pseudomonadati</taxon>
        <taxon>Pseudomonadota</taxon>
        <taxon>Betaproteobacteria</taxon>
        <taxon>Candidatus Accumulibacter</taxon>
    </lineage>
</organism>
<evidence type="ECO:0000313" key="5">
    <source>
        <dbReference type="EMBL" id="EXI66373.1"/>
    </source>
</evidence>
<protein>
    <submittedName>
        <fullName evidence="5">Methionine gamma-lyase</fullName>
        <ecNumber evidence="5">4.4.1.11</ecNumber>
    </submittedName>
</protein>
<dbReference type="PANTHER" id="PTHR11808">
    <property type="entry name" value="TRANS-SULFURATION ENZYME FAMILY MEMBER"/>
    <property type="match status" value="1"/>
</dbReference>
<comment type="similarity">
    <text evidence="4">Belongs to the trans-sulfuration enzymes family.</text>
</comment>
<dbReference type="GO" id="GO:0018826">
    <property type="term" value="F:methionine gamma-lyase activity"/>
    <property type="evidence" value="ECO:0007669"/>
    <property type="project" value="UniProtKB-EC"/>
</dbReference>
<name>A0A011M9H9_9PROT</name>
<sequence>MSFDPASRVQDYLVFGEFGDVNPSITDSSTYTFLSPERMEELFEHEIEGCFLYSRHFNPTNKYLASALVRMEDGEAAQVMASGMGAISTTLMTLCAAGDEIVCGRSIYGGTYALLKNLLPRFGVTTRFVDLCNREAVRAAMTPRTRVLYCESLSNPLLEVSDLPQLAELAHAAGARLVVDNTFTPMILSPLRHGADVVVHSLTKFINGTSDCVAGCVVSTREFIGQLNDINSGPSMLFGPVLDSARAASILKNLHSLHIRLRQHGSNALHLATSLTALGYTVHYPGLETHPQHELLARLMNPGYGWGGMMTFDAGDHAAANRLMTLMQRDKVGYLAVSLGYFKTLFTTPGHSTSSEIPFAEREAAGLREGLIRFSIGLDADIAQTTSRILDCLSEAGISPGSRPAG</sequence>
<dbReference type="Proteomes" id="UP000020218">
    <property type="component" value="Unassembled WGS sequence"/>
</dbReference>
<accession>A0A011M9H9</accession>
<dbReference type="InterPro" id="IPR015422">
    <property type="entry name" value="PyrdxlP-dep_Trfase_small"/>
</dbReference>
<evidence type="ECO:0000256" key="3">
    <source>
        <dbReference type="PIRSR" id="PIRSR001434-2"/>
    </source>
</evidence>
<dbReference type="InterPro" id="IPR015424">
    <property type="entry name" value="PyrdxlP-dep_Trfase"/>
</dbReference>
<dbReference type="PANTHER" id="PTHR11808:SF80">
    <property type="entry name" value="CYSTATHIONINE GAMMA-LYASE"/>
    <property type="match status" value="1"/>
</dbReference>
<dbReference type="SUPFAM" id="SSF53383">
    <property type="entry name" value="PLP-dependent transferases"/>
    <property type="match status" value="1"/>
</dbReference>
<keyword evidence="5" id="KW-0456">Lyase</keyword>
<dbReference type="PATRIC" id="fig|1454001.3.peg.2779"/>
<evidence type="ECO:0000256" key="4">
    <source>
        <dbReference type="RuleBase" id="RU362118"/>
    </source>
</evidence>
<dbReference type="InterPro" id="IPR000277">
    <property type="entry name" value="Cys/Met-Metab_PyrdxlP-dep_enz"/>
</dbReference>
<keyword evidence="6" id="KW-1185">Reference proteome</keyword>
<dbReference type="EMBL" id="JFAX01000016">
    <property type="protein sequence ID" value="EXI66373.1"/>
    <property type="molecule type" value="Genomic_DNA"/>
</dbReference>
<dbReference type="EC" id="4.4.1.11" evidence="5"/>
<dbReference type="InterPro" id="IPR015421">
    <property type="entry name" value="PyrdxlP-dep_Trfase_major"/>
</dbReference>
<feature type="modified residue" description="N6-(pyridoxal phosphate)lysine" evidence="3">
    <location>
        <position position="204"/>
    </location>
</feature>
<dbReference type="AlphaFoldDB" id="A0A011M9H9"/>
<dbReference type="GO" id="GO:0030170">
    <property type="term" value="F:pyridoxal phosphate binding"/>
    <property type="evidence" value="ECO:0007669"/>
    <property type="project" value="InterPro"/>
</dbReference>
<dbReference type="Gene3D" id="3.90.1150.10">
    <property type="entry name" value="Aspartate Aminotransferase, domain 1"/>
    <property type="match status" value="1"/>
</dbReference>